<dbReference type="EMBL" id="JAESVA010000003">
    <property type="protein sequence ID" value="MCB8880461.1"/>
    <property type="molecule type" value="Genomic_DNA"/>
</dbReference>
<keyword evidence="9" id="KW-1185">Reference proteome</keyword>
<proteinExistence type="inferred from homology"/>
<dbReference type="PANTHER" id="PTHR21716">
    <property type="entry name" value="TRANSMEMBRANE PROTEIN"/>
    <property type="match status" value="1"/>
</dbReference>
<feature type="transmembrane region" description="Helical" evidence="7">
    <location>
        <begin position="246"/>
        <end position="268"/>
    </location>
</feature>
<organism evidence="8 9">
    <name type="scientific">Acidisoma cellulosilyticum</name>
    <dbReference type="NCBI Taxonomy" id="2802395"/>
    <lineage>
        <taxon>Bacteria</taxon>
        <taxon>Pseudomonadati</taxon>
        <taxon>Pseudomonadota</taxon>
        <taxon>Alphaproteobacteria</taxon>
        <taxon>Acetobacterales</taxon>
        <taxon>Acidocellaceae</taxon>
        <taxon>Acidisoma</taxon>
    </lineage>
</organism>
<dbReference type="Pfam" id="PF01594">
    <property type="entry name" value="AI-2E_transport"/>
    <property type="match status" value="1"/>
</dbReference>
<keyword evidence="3 7" id="KW-0812">Transmembrane</keyword>
<feature type="transmembrane region" description="Helical" evidence="7">
    <location>
        <begin position="78"/>
        <end position="96"/>
    </location>
</feature>
<feature type="transmembrane region" description="Helical" evidence="7">
    <location>
        <begin position="187"/>
        <end position="211"/>
    </location>
</feature>
<dbReference type="InterPro" id="IPR002549">
    <property type="entry name" value="AI-2E-like"/>
</dbReference>
<dbReference type="Proteomes" id="UP000721844">
    <property type="component" value="Unassembled WGS sequence"/>
</dbReference>
<evidence type="ECO:0000256" key="3">
    <source>
        <dbReference type="ARBA" id="ARBA00022692"/>
    </source>
</evidence>
<feature type="transmembrane region" description="Helical" evidence="7">
    <location>
        <begin position="274"/>
        <end position="302"/>
    </location>
</feature>
<comment type="similarity">
    <text evidence="2">Belongs to the autoinducer-2 exporter (AI-2E) (TC 2.A.86) family.</text>
</comment>
<name>A0A963Z0L4_9PROT</name>
<dbReference type="GO" id="GO:0016020">
    <property type="term" value="C:membrane"/>
    <property type="evidence" value="ECO:0007669"/>
    <property type="project" value="UniProtKB-SubCell"/>
</dbReference>
<evidence type="ECO:0000256" key="2">
    <source>
        <dbReference type="ARBA" id="ARBA00009773"/>
    </source>
</evidence>
<feature type="transmembrane region" description="Helical" evidence="7">
    <location>
        <begin position="346"/>
        <end position="373"/>
    </location>
</feature>
<comment type="subcellular location">
    <subcellularLocation>
        <location evidence="1">Membrane</location>
        <topology evidence="1">Multi-pass membrane protein</topology>
    </subcellularLocation>
</comment>
<feature type="region of interest" description="Disordered" evidence="6">
    <location>
        <begin position="1"/>
        <end position="22"/>
    </location>
</feature>
<comment type="caution">
    <text evidence="8">The sequence shown here is derived from an EMBL/GenBank/DDBJ whole genome shotgun (WGS) entry which is preliminary data.</text>
</comment>
<gene>
    <name evidence="8" type="ORF">ACELLULO517_09475</name>
</gene>
<feature type="transmembrane region" description="Helical" evidence="7">
    <location>
        <begin position="55"/>
        <end position="72"/>
    </location>
</feature>
<sequence>MPDATPVNEAKPAAGSTEASARKQRGELGRALGIVVSDPHLHDPKTREMPLPRHWNTVFLGILTVIAVLGCLYVARDIVLPVVLAMVLKLLFQPLVKLLERIRIPKAIGALVCIILLLGVFVGLGALLSSPASRWAAQLPQAWPILQERFAVLRPTVAKLDHLLSGMGVHFGNADSLLSHPVGMVTAVFSGTGTIASNLLETLLVLFYLLVFGETFLRRLVEVLPRFDDKREAVEISMHMERDLSAYLLTITIINAVVGCATGLVMWICGVPGPVLWGVVAFCLNFVPILGPFVGILVFLAVGIVTAGLAWIAILPACLYFSIHVAEGEIITPMLLASRFTINPVAVMLSLIFWYWMWGVAGAILAVPMLAILKIICDRLRPFRAFGHLLEG</sequence>
<evidence type="ECO:0000256" key="5">
    <source>
        <dbReference type="ARBA" id="ARBA00023136"/>
    </source>
</evidence>
<evidence type="ECO:0000256" key="7">
    <source>
        <dbReference type="SAM" id="Phobius"/>
    </source>
</evidence>
<evidence type="ECO:0000256" key="1">
    <source>
        <dbReference type="ARBA" id="ARBA00004141"/>
    </source>
</evidence>
<keyword evidence="5 7" id="KW-0472">Membrane</keyword>
<accession>A0A963Z0L4</accession>
<dbReference type="PANTHER" id="PTHR21716:SF16">
    <property type="entry name" value="BLL1467 PROTEIN"/>
    <property type="match status" value="1"/>
</dbReference>
<evidence type="ECO:0000256" key="6">
    <source>
        <dbReference type="SAM" id="MobiDB-lite"/>
    </source>
</evidence>
<evidence type="ECO:0000313" key="8">
    <source>
        <dbReference type="EMBL" id="MCB8880461.1"/>
    </source>
</evidence>
<evidence type="ECO:0000256" key="4">
    <source>
        <dbReference type="ARBA" id="ARBA00022989"/>
    </source>
</evidence>
<dbReference type="AlphaFoldDB" id="A0A963Z0L4"/>
<dbReference type="GO" id="GO:0055085">
    <property type="term" value="P:transmembrane transport"/>
    <property type="evidence" value="ECO:0007669"/>
    <property type="project" value="TreeGrafter"/>
</dbReference>
<protein>
    <submittedName>
        <fullName evidence="8">AI-2E family transporter</fullName>
    </submittedName>
</protein>
<feature type="transmembrane region" description="Helical" evidence="7">
    <location>
        <begin position="309"/>
        <end position="326"/>
    </location>
</feature>
<evidence type="ECO:0000313" key="9">
    <source>
        <dbReference type="Proteomes" id="UP000721844"/>
    </source>
</evidence>
<keyword evidence="4 7" id="KW-1133">Transmembrane helix</keyword>
<reference evidence="8 9" key="1">
    <citation type="journal article" date="2021" name="Microorganisms">
        <title>Acidisoma silvae sp. nov. and Acidisomacellulosilytica sp. nov., Two Acidophilic Bacteria Isolated from Decaying Wood, Hydrolyzing Cellulose and Producing Poly-3-hydroxybutyrate.</title>
        <authorList>
            <person name="Mieszkin S."/>
            <person name="Pouder E."/>
            <person name="Uroz S."/>
            <person name="Simon-Colin C."/>
            <person name="Alain K."/>
        </authorList>
    </citation>
    <scope>NUCLEOTIDE SEQUENCE [LARGE SCALE GENOMIC DNA]</scope>
    <source>
        <strain evidence="8 9">HW T5.17</strain>
    </source>
</reference>
<feature type="transmembrane region" description="Helical" evidence="7">
    <location>
        <begin position="108"/>
        <end position="128"/>
    </location>
</feature>
<dbReference type="RefSeq" id="WP_227307120.1">
    <property type="nucleotide sequence ID" value="NZ_JAESVA010000003.1"/>
</dbReference>